<name>A0A4U9UBI0_9SPHI</name>
<sequence>MAYVDYCIYKFITYNSLLHLFRDEANQSYRKTGKRRVMSEKKVGNKPNQ</sequence>
<protein>
    <submittedName>
        <fullName evidence="1">Uncharacterized protein</fullName>
    </submittedName>
</protein>
<organism evidence="1 2">
    <name type="scientific">Sphingobacterium thalpophilum</name>
    <dbReference type="NCBI Taxonomy" id="259"/>
    <lineage>
        <taxon>Bacteria</taxon>
        <taxon>Pseudomonadati</taxon>
        <taxon>Bacteroidota</taxon>
        <taxon>Sphingobacteriia</taxon>
        <taxon>Sphingobacteriales</taxon>
        <taxon>Sphingobacteriaceae</taxon>
        <taxon>Sphingobacterium</taxon>
    </lineage>
</organism>
<evidence type="ECO:0000313" key="2">
    <source>
        <dbReference type="Proteomes" id="UP000308196"/>
    </source>
</evidence>
<reference evidence="1 2" key="1">
    <citation type="submission" date="2019-05" db="EMBL/GenBank/DDBJ databases">
        <authorList>
            <consortium name="Pathogen Informatics"/>
        </authorList>
    </citation>
    <scope>NUCLEOTIDE SEQUENCE [LARGE SCALE GENOMIC DNA]</scope>
    <source>
        <strain evidence="1 2">NCTC11429</strain>
    </source>
</reference>
<proteinExistence type="predicted"/>
<accession>A0A4U9UBI0</accession>
<evidence type="ECO:0000313" key="1">
    <source>
        <dbReference type="EMBL" id="VTR28772.1"/>
    </source>
</evidence>
<dbReference type="Proteomes" id="UP000308196">
    <property type="component" value="Chromosome"/>
</dbReference>
<dbReference type="AlphaFoldDB" id="A0A4U9UBI0"/>
<dbReference type="EMBL" id="LR590484">
    <property type="protein sequence ID" value="VTR28772.1"/>
    <property type="molecule type" value="Genomic_DNA"/>
</dbReference>
<dbReference type="KEGG" id="stha:NCTC11429_00273"/>
<gene>
    <name evidence="1" type="ORF">NCTC11429_00273</name>
</gene>